<reference evidence="8 9" key="1">
    <citation type="journal article" date="2023" name="bioRxiv">
        <title>Conserved and derived expression patterns and positive selection on dental genes reveal complex evolutionary context of ever-growing rodent molars.</title>
        <authorList>
            <person name="Calamari Z.T."/>
            <person name="Song A."/>
            <person name="Cohen E."/>
            <person name="Akter M."/>
            <person name="Roy R.D."/>
            <person name="Hallikas O."/>
            <person name="Christensen M.M."/>
            <person name="Li P."/>
            <person name="Marangoni P."/>
            <person name="Jernvall J."/>
            <person name="Klein O.D."/>
        </authorList>
    </citation>
    <scope>NUCLEOTIDE SEQUENCE [LARGE SCALE GENOMIC DNA]</scope>
    <source>
        <strain evidence="8">V071</strain>
    </source>
</reference>
<dbReference type="Proteomes" id="UP001488838">
    <property type="component" value="Unassembled WGS sequence"/>
</dbReference>
<evidence type="ECO:0000256" key="6">
    <source>
        <dbReference type="ARBA" id="ARBA00035444"/>
    </source>
</evidence>
<accession>A0AAW0HUV4</accession>
<keyword evidence="4" id="KW-0687">Ribonucleoprotein</keyword>
<proteinExistence type="inferred from homology"/>
<evidence type="ECO:0000256" key="7">
    <source>
        <dbReference type="SAM" id="MobiDB-lite"/>
    </source>
</evidence>
<evidence type="ECO:0000313" key="8">
    <source>
        <dbReference type="EMBL" id="KAK7805926.1"/>
    </source>
</evidence>
<dbReference type="GO" id="GO:0003735">
    <property type="term" value="F:structural constituent of ribosome"/>
    <property type="evidence" value="ECO:0007669"/>
    <property type="project" value="TreeGrafter"/>
</dbReference>
<evidence type="ECO:0000313" key="9">
    <source>
        <dbReference type="Proteomes" id="UP001488838"/>
    </source>
</evidence>
<dbReference type="GO" id="GO:0000027">
    <property type="term" value="P:ribosomal large subunit assembly"/>
    <property type="evidence" value="ECO:0007669"/>
    <property type="project" value="TreeGrafter"/>
</dbReference>
<organism evidence="8 9">
    <name type="scientific">Myodes glareolus</name>
    <name type="common">Bank vole</name>
    <name type="synonym">Clethrionomys glareolus</name>
    <dbReference type="NCBI Taxonomy" id="447135"/>
    <lineage>
        <taxon>Eukaryota</taxon>
        <taxon>Metazoa</taxon>
        <taxon>Chordata</taxon>
        <taxon>Craniata</taxon>
        <taxon>Vertebrata</taxon>
        <taxon>Euteleostomi</taxon>
        <taxon>Mammalia</taxon>
        <taxon>Eutheria</taxon>
        <taxon>Euarchontoglires</taxon>
        <taxon>Glires</taxon>
        <taxon>Rodentia</taxon>
        <taxon>Myomorpha</taxon>
        <taxon>Muroidea</taxon>
        <taxon>Cricetidae</taxon>
        <taxon>Arvicolinae</taxon>
        <taxon>Myodes</taxon>
    </lineage>
</organism>
<dbReference type="EMBL" id="JBBHLL010000322">
    <property type="protein sequence ID" value="KAK7805926.1"/>
    <property type="molecule type" value="Genomic_DNA"/>
</dbReference>
<dbReference type="PANTHER" id="PTHR45699:SF3">
    <property type="entry name" value="LARGE RIBOSOMAL SUBUNIT PROTEIN UL10"/>
    <property type="match status" value="1"/>
</dbReference>
<sequence>GLENAAGHTLGASAEVAGPDTISLPPSIDLCHGANPGTTTQVQVPCCRSSSCVEPVFIIGGKLFMFGQLDCVHPFGDFQLPGLSEEGCQSSDELLLVNVFYRYHSYNLKPSAEMLLKSKYCIESFQLLEDHSKCFIAGADNVGFNQICMSFQGEVVVLTGKNCIILKVISRHLENNSALEKLLPHIQGECRLYVHQRRPHYDQRHTGQLIMHQVFDNGSIYSSKVHGITKQSLQSVFLESVLNVVVTFYHQYKQVLPLSVENESAFPLAKKAKAFFTDPPVFMATAAVAAVTATVPDATAAPAKSEAKENLEFNQSVREDFPDPMVKENQRPQLPGKPGPFILQLQFQLSPSSNEKTLVNNNETEDSYRLLLTDAMCPILAERVPLRKELCTLHYSSTGIKYADCASQETHGYLLTPHTLNDLGNQKEQNTAQFFIFFLFCAPVAIAKAGKKKLFTFNASAEAPTKLIATKPPPPRNLSSSVTLKIKVFSFGKVGDPGLGKLGAQDQTPRYPAAPSPCPAPAQQAAGRKGGGEGMLNGSAALLPPSLQGSWYLSAPKGQDLGPYEGPGTGCDRHTQSARTHPFLFTSFFFSPFSVAEVASVVAAAAPSSLKVDGPGCSSSMTTIVALASEVATVAASVAVSGSMALERER</sequence>
<name>A0AAW0HUV4_MYOGA</name>
<keyword evidence="3" id="KW-0689">Ribosomal protein</keyword>
<dbReference type="GO" id="GO:0022625">
    <property type="term" value="C:cytosolic large ribosomal subunit"/>
    <property type="evidence" value="ECO:0007669"/>
    <property type="project" value="TreeGrafter"/>
</dbReference>
<evidence type="ECO:0000256" key="3">
    <source>
        <dbReference type="ARBA" id="ARBA00022980"/>
    </source>
</evidence>
<protein>
    <recommendedName>
        <fullName evidence="5">Large ribosomal subunit protein uL10</fullName>
    </recommendedName>
    <alternativeName>
        <fullName evidence="6">60S acidic ribosomal protein P0</fullName>
    </alternativeName>
</protein>
<dbReference type="GO" id="GO:0002181">
    <property type="term" value="P:cytoplasmic translation"/>
    <property type="evidence" value="ECO:0007669"/>
    <property type="project" value="TreeGrafter"/>
</dbReference>
<dbReference type="InterPro" id="IPR050323">
    <property type="entry name" value="Ribosomal_protein_uL10"/>
</dbReference>
<evidence type="ECO:0000256" key="4">
    <source>
        <dbReference type="ARBA" id="ARBA00023274"/>
    </source>
</evidence>
<comment type="similarity">
    <text evidence="2">Belongs to the universal ribosomal protein uL10 family.</text>
</comment>
<gene>
    <name evidence="8" type="ORF">U0070_007363</name>
</gene>
<comment type="caution">
    <text evidence="8">The sequence shown here is derived from an EMBL/GenBank/DDBJ whole genome shotgun (WGS) entry which is preliminary data.</text>
</comment>
<keyword evidence="9" id="KW-1185">Reference proteome</keyword>
<evidence type="ECO:0000256" key="5">
    <source>
        <dbReference type="ARBA" id="ARBA00035202"/>
    </source>
</evidence>
<dbReference type="InterPro" id="IPR043141">
    <property type="entry name" value="Ribosomal_uL10-like_sf"/>
</dbReference>
<dbReference type="AlphaFoldDB" id="A0AAW0HUV4"/>
<evidence type="ECO:0000256" key="1">
    <source>
        <dbReference type="ARBA" id="ARBA00002200"/>
    </source>
</evidence>
<comment type="function">
    <text evidence="1">Ribosomal protein P0 is the functional equivalent of E.coli protein L10.</text>
</comment>
<feature type="region of interest" description="Disordered" evidence="7">
    <location>
        <begin position="501"/>
        <end position="533"/>
    </location>
</feature>
<dbReference type="Gene3D" id="3.30.70.1730">
    <property type="match status" value="1"/>
</dbReference>
<dbReference type="PANTHER" id="PTHR45699">
    <property type="entry name" value="60S ACIDIC RIBOSOMAL PROTEIN P0"/>
    <property type="match status" value="1"/>
</dbReference>
<dbReference type="GO" id="GO:0070180">
    <property type="term" value="F:large ribosomal subunit rRNA binding"/>
    <property type="evidence" value="ECO:0007669"/>
    <property type="project" value="TreeGrafter"/>
</dbReference>
<evidence type="ECO:0000256" key="2">
    <source>
        <dbReference type="ARBA" id="ARBA00008889"/>
    </source>
</evidence>
<feature type="non-terminal residue" evidence="8">
    <location>
        <position position="1"/>
    </location>
</feature>